<protein>
    <submittedName>
        <fullName evidence="1">Uncharacterized protein</fullName>
    </submittedName>
</protein>
<dbReference type="HOGENOM" id="CLU_887478_0_0_6"/>
<dbReference type="PATRIC" id="fig|421052.3.peg.1845"/>
<keyword evidence="2" id="KW-1185">Reference proteome</keyword>
<dbReference type="STRING" id="632955.GCA_000829675_03259"/>
<dbReference type="EMBL" id="ATGI01000023">
    <property type="protein sequence ID" value="EPF73730.1"/>
    <property type="molecule type" value="Genomic_DNA"/>
</dbReference>
<accession>S3N0U5</accession>
<name>S3N0U5_9GAMM</name>
<dbReference type="Proteomes" id="UP000014568">
    <property type="component" value="Unassembled WGS sequence"/>
</dbReference>
<reference evidence="1 2" key="1">
    <citation type="submission" date="2013-06" db="EMBL/GenBank/DDBJ databases">
        <title>The Genome Sequence of Acinetobacter rudis CIP 110305.</title>
        <authorList>
            <consortium name="The Broad Institute Genome Sequencing Platform"/>
            <consortium name="The Broad Institute Genome Sequencing Center for Infectious Disease"/>
            <person name="Cerqueira G."/>
            <person name="Feldgarden M."/>
            <person name="Courvalin P."/>
            <person name="Perichon B."/>
            <person name="Grillot-Courvalin C."/>
            <person name="Clermont D."/>
            <person name="Rocha E."/>
            <person name="Yoon E.-J."/>
            <person name="Nemec A."/>
            <person name="Young S.K."/>
            <person name="Zeng Q."/>
            <person name="Gargeya S."/>
            <person name="Fitzgerald M."/>
            <person name="Abouelleil A."/>
            <person name="Alvarado L."/>
            <person name="Berlin A.M."/>
            <person name="Chapman S.B."/>
            <person name="Dewar J."/>
            <person name="Goldberg J."/>
            <person name="Griggs A."/>
            <person name="Gujja S."/>
            <person name="Hansen M."/>
            <person name="Howarth C."/>
            <person name="Imamovic A."/>
            <person name="Larimer J."/>
            <person name="McCowan C."/>
            <person name="Murphy C."/>
            <person name="Pearson M."/>
            <person name="Priest M."/>
            <person name="Roberts A."/>
            <person name="Saif S."/>
            <person name="Shea T."/>
            <person name="Sykes S."/>
            <person name="Wortman J."/>
            <person name="Nusbaum C."/>
            <person name="Birren B."/>
        </authorList>
    </citation>
    <scope>NUCLEOTIDE SEQUENCE [LARGE SCALE GENOMIC DNA]</scope>
    <source>
        <strain evidence="1 2">CIP 110305</strain>
    </source>
</reference>
<dbReference type="OrthoDB" id="6766629at2"/>
<evidence type="ECO:0000313" key="1">
    <source>
        <dbReference type="EMBL" id="EPF73730.1"/>
    </source>
</evidence>
<gene>
    <name evidence="1" type="ORF">F945_01889</name>
</gene>
<sequence length="313" mass="34817">MARIPVGNFGQSIVQAHQTQLPQDRSGQIIGGMLQGAGQQLGEYAEQQDQAQRAAEESAKRLELFHNELDKKEGQLKVDEVLTTEFSDKTTDLRNQVGNGTLSAAAADTELKKWSSDRFAELRGELTHFAQKDYEDSWNANVNKQSGSFLPLQLKATENKDRVLNGVALANATRMPRDEGRHSLNEYLKTSAVSEAEKQQIRWDFEVAQDRKELDVGIESAFASGDVAALKQVQESIKDKKFLDSKVAQSYSSSISSKIMTLNNRAEIAENKRVNEAGKVFNEFKRQVLTGVALGKTTFVRQILEKLLVISLV</sequence>
<comment type="caution">
    <text evidence="1">The sequence shown here is derived from an EMBL/GenBank/DDBJ whole genome shotgun (WGS) entry which is preliminary data.</text>
</comment>
<organism evidence="1 2">
    <name type="scientific">Acinetobacter rudis CIP 110305</name>
    <dbReference type="NCBI Taxonomy" id="421052"/>
    <lineage>
        <taxon>Bacteria</taxon>
        <taxon>Pseudomonadati</taxon>
        <taxon>Pseudomonadota</taxon>
        <taxon>Gammaproteobacteria</taxon>
        <taxon>Moraxellales</taxon>
        <taxon>Moraxellaceae</taxon>
        <taxon>Acinetobacter</taxon>
    </lineage>
</organism>
<dbReference type="AlphaFoldDB" id="S3N0U5"/>
<dbReference type="eggNOG" id="ENOG5031R8F">
    <property type="taxonomic scope" value="Bacteria"/>
</dbReference>
<dbReference type="RefSeq" id="WP_016656296.1">
    <property type="nucleotide sequence ID" value="NZ_KE340353.1"/>
</dbReference>
<proteinExistence type="predicted"/>
<evidence type="ECO:0000313" key="2">
    <source>
        <dbReference type="Proteomes" id="UP000014568"/>
    </source>
</evidence>